<comment type="caution">
    <text evidence="1">The sequence shown here is derived from an EMBL/GenBank/DDBJ whole genome shotgun (WGS) entry which is preliminary data.</text>
</comment>
<dbReference type="InterPro" id="IPR029044">
    <property type="entry name" value="Nucleotide-diphossugar_trans"/>
</dbReference>
<dbReference type="Gene3D" id="3.90.550.10">
    <property type="entry name" value="Spore Coat Polysaccharide Biosynthesis Protein SpsA, Chain A"/>
    <property type="match status" value="1"/>
</dbReference>
<dbReference type="SUPFAM" id="SSF53448">
    <property type="entry name" value="Nucleotide-diphospho-sugar transferases"/>
    <property type="match status" value="1"/>
</dbReference>
<organism evidence="1">
    <name type="scientific">marine sediment metagenome</name>
    <dbReference type="NCBI Taxonomy" id="412755"/>
    <lineage>
        <taxon>unclassified sequences</taxon>
        <taxon>metagenomes</taxon>
        <taxon>ecological metagenomes</taxon>
    </lineage>
</organism>
<accession>A0A0F8YF04</accession>
<reference evidence="1" key="1">
    <citation type="journal article" date="2015" name="Nature">
        <title>Complex archaea that bridge the gap between prokaryotes and eukaryotes.</title>
        <authorList>
            <person name="Spang A."/>
            <person name="Saw J.H."/>
            <person name="Jorgensen S.L."/>
            <person name="Zaremba-Niedzwiedzka K."/>
            <person name="Martijn J."/>
            <person name="Lind A.E."/>
            <person name="van Eijk R."/>
            <person name="Schleper C."/>
            <person name="Guy L."/>
            <person name="Ettema T.J."/>
        </authorList>
    </citation>
    <scope>NUCLEOTIDE SEQUENCE</scope>
</reference>
<name>A0A0F8YF04_9ZZZZ</name>
<evidence type="ECO:0000313" key="1">
    <source>
        <dbReference type="EMBL" id="KKK52734.1"/>
    </source>
</evidence>
<gene>
    <name evidence="1" type="ORF">LCGC14_3101950</name>
</gene>
<proteinExistence type="predicted"/>
<dbReference type="EMBL" id="LAZR01066871">
    <property type="protein sequence ID" value="KKK52734.1"/>
    <property type="molecule type" value="Genomic_DNA"/>
</dbReference>
<protein>
    <submittedName>
        <fullName evidence="1">Uncharacterized protein</fullName>
    </submittedName>
</protein>
<feature type="non-terminal residue" evidence="1">
    <location>
        <position position="1"/>
    </location>
</feature>
<sequence length="213" mass="24075">RWEGKKATIWEVSDYNGVKLMTEGCLHAGTALYRKSDWETIGGFDENLPAWEDWDFQLALCEIGVCGTRAPWPLFTYRKDTGVRREKNYAEFESSREGIYSKWRDYYEGRKELMGCSKCPGGGGGRASVQRQQLDALKAAPAKMPQNGSSDNFVQVEYVGRLQGARTYKPPSGQSYSFSAMPTGRIKLVHKDDLEFFVKSRPTDFKIVESVPA</sequence>
<dbReference type="AlphaFoldDB" id="A0A0F8YF04"/>